<keyword evidence="2" id="KW-1185">Reference proteome</keyword>
<comment type="caution">
    <text evidence="1">The sequence shown here is derived from an EMBL/GenBank/DDBJ whole genome shotgun (WGS) entry which is preliminary data.</text>
</comment>
<evidence type="ECO:0000313" key="2">
    <source>
        <dbReference type="Proteomes" id="UP001148737"/>
    </source>
</evidence>
<accession>A0ACC1QNB6</accession>
<evidence type="ECO:0000313" key="1">
    <source>
        <dbReference type="EMBL" id="KAJ3481825.1"/>
    </source>
</evidence>
<gene>
    <name evidence="1" type="ORF">NLG97_g7726</name>
</gene>
<reference evidence="1" key="1">
    <citation type="submission" date="2022-07" db="EMBL/GenBank/DDBJ databases">
        <title>Genome Sequence of Lecanicillium saksenae.</title>
        <authorList>
            <person name="Buettner E."/>
        </authorList>
    </citation>
    <scope>NUCLEOTIDE SEQUENCE</scope>
    <source>
        <strain evidence="1">VT-O1</strain>
    </source>
</reference>
<proteinExistence type="predicted"/>
<protein>
    <submittedName>
        <fullName evidence="1">Uncharacterized protein</fullName>
    </submittedName>
</protein>
<dbReference type="Proteomes" id="UP001148737">
    <property type="component" value="Unassembled WGS sequence"/>
</dbReference>
<name>A0ACC1QNB6_9HYPO</name>
<organism evidence="1 2">
    <name type="scientific">Lecanicillium saksenae</name>
    <dbReference type="NCBI Taxonomy" id="468837"/>
    <lineage>
        <taxon>Eukaryota</taxon>
        <taxon>Fungi</taxon>
        <taxon>Dikarya</taxon>
        <taxon>Ascomycota</taxon>
        <taxon>Pezizomycotina</taxon>
        <taxon>Sordariomycetes</taxon>
        <taxon>Hypocreomycetidae</taxon>
        <taxon>Hypocreales</taxon>
        <taxon>Cordycipitaceae</taxon>
        <taxon>Lecanicillium</taxon>
    </lineage>
</organism>
<sequence>MAASDNIQPLGEAIAASTRGIHARLNKSIISRLPLALPPRASDPSTYVTGLIHIAPIYLAFESLWNDFLEPGPEDGVDPHAELVAPLLSVAETPTGGRWARLADEGAEKKLAAALTDGCGGDLQRVVPVF</sequence>
<dbReference type="EMBL" id="JANAKD010001226">
    <property type="protein sequence ID" value="KAJ3481825.1"/>
    <property type="molecule type" value="Genomic_DNA"/>
</dbReference>